<name>A0A8H7VYP4_9HELO</name>
<dbReference type="OrthoDB" id="309640at2759"/>
<dbReference type="Proteomes" id="UP000664132">
    <property type="component" value="Unassembled WGS sequence"/>
</dbReference>
<proteinExistence type="predicted"/>
<comment type="caution">
    <text evidence="2">The sequence shown here is derived from an EMBL/GenBank/DDBJ whole genome shotgun (WGS) entry which is preliminary data.</text>
</comment>
<dbReference type="AlphaFoldDB" id="A0A8H7VYP4"/>
<organism evidence="2 3">
    <name type="scientific">Cadophora malorum</name>
    <dbReference type="NCBI Taxonomy" id="108018"/>
    <lineage>
        <taxon>Eukaryota</taxon>
        <taxon>Fungi</taxon>
        <taxon>Dikarya</taxon>
        <taxon>Ascomycota</taxon>
        <taxon>Pezizomycotina</taxon>
        <taxon>Leotiomycetes</taxon>
        <taxon>Helotiales</taxon>
        <taxon>Ploettnerulaceae</taxon>
        <taxon>Cadophora</taxon>
    </lineage>
</organism>
<feature type="compositionally biased region" description="Acidic residues" evidence="1">
    <location>
        <begin position="412"/>
        <end position="425"/>
    </location>
</feature>
<feature type="compositionally biased region" description="Basic residues" evidence="1">
    <location>
        <begin position="50"/>
        <end position="63"/>
    </location>
</feature>
<dbReference type="EMBL" id="JAFJYH010000453">
    <property type="protein sequence ID" value="KAG4411626.1"/>
    <property type="molecule type" value="Genomic_DNA"/>
</dbReference>
<sequence length="511" mass="58872">MSDYMRPVAPVPRVVPRTARTYREPTVDDDGTEDEEVAPKSTHTNDLLYPRRRPANNRFRRSRISPTQRQAFDPLTNTPNMSSQTRIQFQASDVLRQLEPLPSGPFGPEHQLVIARNMALIQGVTADSREERKEAERKRREIVTRAKKALRIREGLVGMEVDDEDEEADDGESWTPSSSEDGSGSPLNGRNSNRPESRKRRHSDPDVDDKKQIKKARRFANPSLQIQQPLDITTLCPLPLRMTYPAHPSTDRPDTWFTSNFASLYRQIETFCSTYYSLHSIPLTDEPWSKCKMTPEFIKWTEMVAEPEPRMGCWDELLRDTGMRKWFVMAVVMYDVRPGDIWQPDDMHCLEQAAAFVGSKEVIVEDYRRERHNIKFARAEAEEYMKSLAPPSIHLHPHTQKSKKENAWNGSEESDDEDEDQDEEVREVREVRGTRAYRRAKANFEKLDAMYADKLANPPSRTHRALIKLSVWPVIRRYTPGSAAEDSEPNKPLHEKDGFRIFLIAKAGVVA</sequence>
<reference evidence="2" key="1">
    <citation type="submission" date="2021-02" db="EMBL/GenBank/DDBJ databases">
        <title>Genome sequence Cadophora malorum strain M34.</title>
        <authorList>
            <person name="Stefanovic E."/>
            <person name="Vu D."/>
            <person name="Scully C."/>
            <person name="Dijksterhuis J."/>
            <person name="Roader J."/>
            <person name="Houbraken J."/>
        </authorList>
    </citation>
    <scope>NUCLEOTIDE SEQUENCE</scope>
    <source>
        <strain evidence="2">M34</strain>
    </source>
</reference>
<feature type="non-terminal residue" evidence="2">
    <location>
        <position position="1"/>
    </location>
</feature>
<accession>A0A8H7VYP4</accession>
<feature type="compositionally biased region" description="Polar residues" evidence="1">
    <location>
        <begin position="174"/>
        <end position="194"/>
    </location>
</feature>
<feature type="region of interest" description="Disordered" evidence="1">
    <location>
        <begin position="157"/>
        <end position="213"/>
    </location>
</feature>
<keyword evidence="3" id="KW-1185">Reference proteome</keyword>
<feature type="region of interest" description="Disordered" evidence="1">
    <location>
        <begin position="389"/>
        <end position="428"/>
    </location>
</feature>
<gene>
    <name evidence="2" type="ORF">IFR04_015225</name>
</gene>
<feature type="compositionally biased region" description="Acidic residues" evidence="1">
    <location>
        <begin position="27"/>
        <end position="36"/>
    </location>
</feature>
<protein>
    <submittedName>
        <fullName evidence="2">Uncharacterized protein</fullName>
    </submittedName>
</protein>
<evidence type="ECO:0000313" key="3">
    <source>
        <dbReference type="Proteomes" id="UP000664132"/>
    </source>
</evidence>
<evidence type="ECO:0000256" key="1">
    <source>
        <dbReference type="SAM" id="MobiDB-lite"/>
    </source>
</evidence>
<feature type="region of interest" description="Disordered" evidence="1">
    <location>
        <begin position="1"/>
        <end position="81"/>
    </location>
</feature>
<feature type="compositionally biased region" description="Low complexity" evidence="1">
    <location>
        <begin position="1"/>
        <end position="19"/>
    </location>
</feature>
<feature type="compositionally biased region" description="Polar residues" evidence="1">
    <location>
        <begin position="64"/>
        <end position="81"/>
    </location>
</feature>
<evidence type="ECO:0000313" key="2">
    <source>
        <dbReference type="EMBL" id="KAG4411626.1"/>
    </source>
</evidence>
<feature type="compositionally biased region" description="Acidic residues" evidence="1">
    <location>
        <begin position="160"/>
        <end position="172"/>
    </location>
</feature>